<keyword evidence="7" id="KW-0805">Transcription regulation</keyword>
<feature type="domain" description="HTH crp-type" evidence="14">
    <location>
        <begin position="168"/>
        <end position="241"/>
    </location>
</feature>
<evidence type="ECO:0000256" key="5">
    <source>
        <dbReference type="ARBA" id="ARBA00022533"/>
    </source>
</evidence>
<dbReference type="PROSITE" id="PS51063">
    <property type="entry name" value="HTH_CRP_2"/>
    <property type="match status" value="1"/>
</dbReference>
<evidence type="ECO:0000256" key="7">
    <source>
        <dbReference type="ARBA" id="ARBA00023015"/>
    </source>
</evidence>
<dbReference type="PROSITE" id="PS50042">
    <property type="entry name" value="CNMP_BINDING_3"/>
    <property type="match status" value="1"/>
</dbReference>
<dbReference type="EMBL" id="DF952395">
    <property type="protein sequence ID" value="GAN45813.1"/>
    <property type="molecule type" value="Genomic_DNA"/>
</dbReference>
<dbReference type="InterPro" id="IPR018490">
    <property type="entry name" value="cNMP-bd_dom_sf"/>
</dbReference>
<dbReference type="Gene3D" id="1.10.10.10">
    <property type="entry name" value="Winged helix-like DNA-binding domain superfamily/Winged helix DNA-binding domain"/>
    <property type="match status" value="1"/>
</dbReference>
<evidence type="ECO:0000256" key="8">
    <source>
        <dbReference type="ARBA" id="ARBA00023026"/>
    </source>
</evidence>
<keyword evidence="6" id="KW-0973">c-di-GMP</keyword>
<evidence type="ECO:0000313" key="17">
    <source>
        <dbReference type="Proteomes" id="UP000253740"/>
    </source>
</evidence>
<dbReference type="Gene3D" id="2.60.120.10">
    <property type="entry name" value="Jelly Rolls"/>
    <property type="match status" value="1"/>
</dbReference>
<evidence type="ECO:0000256" key="6">
    <source>
        <dbReference type="ARBA" id="ARBA00022636"/>
    </source>
</evidence>
<evidence type="ECO:0000256" key="11">
    <source>
        <dbReference type="ARBA" id="ARBA00023163"/>
    </source>
</evidence>
<keyword evidence="11" id="KW-0804">Transcription</keyword>
<evidence type="ECO:0000256" key="9">
    <source>
        <dbReference type="ARBA" id="ARBA00023125"/>
    </source>
</evidence>
<dbReference type="HOGENOM" id="CLU_075053_0_2_6"/>
<evidence type="ECO:0000256" key="2">
    <source>
        <dbReference type="ARBA" id="ARBA00011738"/>
    </source>
</evidence>
<dbReference type="Proteomes" id="UP000253740">
    <property type="component" value="Unassembled WGS sequence"/>
</dbReference>
<proteinExistence type="predicted"/>
<dbReference type="GO" id="GO:0003677">
    <property type="term" value="F:DNA binding"/>
    <property type="evidence" value="ECO:0007669"/>
    <property type="project" value="UniProtKB-KW"/>
</dbReference>
<dbReference type="GO" id="GO:0003824">
    <property type="term" value="F:catalytic activity"/>
    <property type="evidence" value="ECO:0007669"/>
    <property type="project" value="UniProtKB-KW"/>
</dbReference>
<dbReference type="CDD" id="cd00038">
    <property type="entry name" value="CAP_ED"/>
    <property type="match status" value="1"/>
</dbReference>
<reference evidence="16" key="2">
    <citation type="submission" date="2015-08" db="EMBL/GenBank/DDBJ databases">
        <title>Complete DNA Sequence of Pseudomonas syringae pv. actinidiae, the Causal Agent of Kiwifruit Canker Disease.</title>
        <authorList>
            <person name="Rikkerink E.H.A."/>
            <person name="Fineran P.C."/>
        </authorList>
    </citation>
    <scope>NUCLEOTIDE SEQUENCE</scope>
    <source>
        <strain evidence="16">SkMP5</strain>
    </source>
</reference>
<dbReference type="InterPro" id="IPR036388">
    <property type="entry name" value="WH-like_DNA-bd_sf"/>
</dbReference>
<keyword evidence="9" id="KW-0238">DNA-binding</keyword>
<feature type="domain" description="Cyclic nucleotide-binding" evidence="13">
    <location>
        <begin position="59"/>
        <end position="117"/>
    </location>
</feature>
<dbReference type="GO" id="GO:0005829">
    <property type="term" value="C:cytosol"/>
    <property type="evidence" value="ECO:0007669"/>
    <property type="project" value="TreeGrafter"/>
</dbReference>
<dbReference type="PANTHER" id="PTHR24567">
    <property type="entry name" value="CRP FAMILY TRANSCRIPTIONAL REGULATORY PROTEIN"/>
    <property type="match status" value="1"/>
</dbReference>
<dbReference type="Pfam" id="PF13545">
    <property type="entry name" value="HTH_Crp_2"/>
    <property type="match status" value="1"/>
</dbReference>
<dbReference type="Pfam" id="PF00027">
    <property type="entry name" value="cNMP_binding"/>
    <property type="match status" value="1"/>
</dbReference>
<dbReference type="AlphaFoldDB" id="A0A0K8QLL9"/>
<dbReference type="SMART" id="SM00419">
    <property type="entry name" value="HTH_CRP"/>
    <property type="match status" value="1"/>
</dbReference>
<dbReference type="InterPro" id="IPR050397">
    <property type="entry name" value="Env_Response_Regulators"/>
</dbReference>
<dbReference type="InterPro" id="IPR036390">
    <property type="entry name" value="WH_DNA-bd_sf"/>
</dbReference>
<dbReference type="InterPro" id="IPR000595">
    <property type="entry name" value="cNMP-bd_dom"/>
</dbReference>
<accession>A0A0K8QLL9</accession>
<dbReference type="PRINTS" id="PR00034">
    <property type="entry name" value="HTHCRP"/>
</dbReference>
<evidence type="ECO:0000313" key="16">
    <source>
        <dbReference type="EMBL" id="GAP65601.1"/>
    </source>
</evidence>
<dbReference type="RefSeq" id="WP_062535513.1">
    <property type="nucleotide sequence ID" value="NZ_DF970163.1"/>
</dbReference>
<name>A0A0K8QLL9_9GAMM</name>
<keyword evidence="8" id="KW-0843">Virulence</keyword>
<keyword evidence="5" id="KW-0021">Allosteric enzyme</keyword>
<gene>
    <name evidence="15" type="ORF">MBSD_2376</name>
    <name evidence="16" type="ORF">MBSD_n0891</name>
</gene>
<evidence type="ECO:0000256" key="10">
    <source>
        <dbReference type="ARBA" id="ARBA00023159"/>
    </source>
</evidence>
<comment type="subunit">
    <text evidence="2">Homodimer.</text>
</comment>
<protein>
    <recommendedName>
        <fullName evidence="3">CRP-like protein Clp</fullName>
    </recommendedName>
    <alternativeName>
        <fullName evidence="12">Catabolite activation-like protein</fullName>
    </alternativeName>
</protein>
<dbReference type="InterPro" id="IPR012318">
    <property type="entry name" value="HTH_CRP"/>
</dbReference>
<evidence type="ECO:0000256" key="3">
    <source>
        <dbReference type="ARBA" id="ARBA00020769"/>
    </source>
</evidence>
<evidence type="ECO:0000256" key="4">
    <source>
        <dbReference type="ARBA" id="ARBA00022491"/>
    </source>
</evidence>
<comment type="subcellular location">
    <subcellularLocation>
        <location evidence="1">Cytoplasm</location>
    </subcellularLocation>
</comment>
<keyword evidence="4" id="KW-0678">Repressor</keyword>
<evidence type="ECO:0000259" key="14">
    <source>
        <dbReference type="PROSITE" id="PS51063"/>
    </source>
</evidence>
<evidence type="ECO:0000256" key="1">
    <source>
        <dbReference type="ARBA" id="ARBA00004496"/>
    </source>
</evidence>
<keyword evidence="17" id="KW-1185">Reference proteome</keyword>
<dbReference type="FunFam" id="1.10.10.10:FF:000028">
    <property type="entry name" value="Fumarate/nitrate reduction transcriptional regulator Fnr"/>
    <property type="match status" value="1"/>
</dbReference>
<dbReference type="InterPro" id="IPR014710">
    <property type="entry name" value="RmlC-like_jellyroll"/>
</dbReference>
<dbReference type="GO" id="GO:0003700">
    <property type="term" value="F:DNA-binding transcription factor activity"/>
    <property type="evidence" value="ECO:0007669"/>
    <property type="project" value="TreeGrafter"/>
</dbReference>
<dbReference type="SUPFAM" id="SSF46785">
    <property type="entry name" value="Winged helix' DNA-binding domain"/>
    <property type="match status" value="1"/>
</dbReference>
<dbReference type="OrthoDB" id="7643467at2"/>
<sequence>MKAANPAGRLPPDPNPIADDGDDVRFCTTCAFSASCQANGYGKPELRELHCLVEHVGPFRAGEHVFRTRDPFKAVYAVRAGTVKTAVVDENGREQVLGFYLPGELVGLNAIYPEHYPCDAVALDTAYFCRFSFPAMSQLAARMPAVQSHLFRLLSKEVGTASLLAGDYSADERMAAFLVDMADRYAARGFSPHKFRLSMSRGDIANYLRLAAETVSRVLGRFREQKLIHVDGRDVEILDDGRLRAQARCILHR</sequence>
<dbReference type="CDD" id="cd00092">
    <property type="entry name" value="HTH_CRP"/>
    <property type="match status" value="1"/>
</dbReference>
<organism evidence="16">
    <name type="scientific">Mizugakiibacter sediminis</name>
    <dbReference type="NCBI Taxonomy" id="1475481"/>
    <lineage>
        <taxon>Bacteria</taxon>
        <taxon>Pseudomonadati</taxon>
        <taxon>Pseudomonadota</taxon>
        <taxon>Gammaproteobacteria</taxon>
        <taxon>Lysobacterales</taxon>
        <taxon>Rhodanobacteraceae</taxon>
        <taxon>Mizugakiibacter</taxon>
    </lineage>
</organism>
<evidence type="ECO:0000313" key="15">
    <source>
        <dbReference type="EMBL" id="GAN45813.1"/>
    </source>
</evidence>
<evidence type="ECO:0000256" key="12">
    <source>
        <dbReference type="ARBA" id="ARBA00031697"/>
    </source>
</evidence>
<dbReference type="SMART" id="SM00100">
    <property type="entry name" value="cNMP"/>
    <property type="match status" value="1"/>
</dbReference>
<dbReference type="STRING" id="1475481.GCA_000953855_00904"/>
<keyword evidence="10" id="KW-0010">Activator</keyword>
<dbReference type="SUPFAM" id="SSF51206">
    <property type="entry name" value="cAMP-binding domain-like"/>
    <property type="match status" value="1"/>
</dbReference>
<evidence type="ECO:0000259" key="13">
    <source>
        <dbReference type="PROSITE" id="PS50042"/>
    </source>
</evidence>
<dbReference type="PANTHER" id="PTHR24567:SF75">
    <property type="entry name" value="FUMARATE AND NITRATE REDUCTION REGULATORY PROTEIN"/>
    <property type="match status" value="1"/>
</dbReference>
<reference evidence="15" key="1">
    <citation type="submission" date="2015-03" db="EMBL/GenBank/DDBJ databases">
        <title>Draft genome sequence of Mizugakiibacter sediminis skMP5.</title>
        <authorList>
            <person name="Watanabe T."/>
            <person name="Kojima H."/>
            <person name="Fukui M."/>
        </authorList>
    </citation>
    <scope>NUCLEOTIDE SEQUENCE</scope>
    <source>
        <strain evidence="15">SkMP5</strain>
    </source>
</reference>
<dbReference type="EMBL" id="DF970163">
    <property type="protein sequence ID" value="GAP65601.1"/>
    <property type="molecule type" value="Genomic_DNA"/>
</dbReference>